<evidence type="ECO:0000313" key="1">
    <source>
        <dbReference type="EMBL" id="MBH9551276.1"/>
    </source>
</evidence>
<reference evidence="1" key="1">
    <citation type="submission" date="2020-12" db="EMBL/GenBank/DDBJ databases">
        <title>The genome sequence of Inhella sp. 4Y17.</title>
        <authorList>
            <person name="Liu Y."/>
        </authorList>
    </citation>
    <scope>NUCLEOTIDE SEQUENCE</scope>
    <source>
        <strain evidence="1">4Y10</strain>
    </source>
</reference>
<sequence length="289" mass="32252">MTNLWMKTVLMLALAGWSGVGWCASEGWQRFADRSTNEWLIGDKQSQRLIRRHVPKELVSDVLAGLWGPPNPVEWREDRYFSVSACQAHNCGHLGFFWLDTQSSRGLGAELDHGFDGRAVTLRLGSRDLVGPQIPEPALAAIQAWLGEALQQPEDAGRSRAATVGAVRFLNREGRWLDLPPERFQPEPVFVPPAGGPSFDCAQSTGSLAKLICADSELAALDLRLSAAARSMHLRGADNDYRRQLSRLILSFEEARQSRCSSSDEPKGCLRPLYLQHELQLQHWTPSRR</sequence>
<keyword evidence="2" id="KW-1185">Reference proteome</keyword>
<dbReference type="EMBL" id="JAEDAL010000001">
    <property type="protein sequence ID" value="MBH9551276.1"/>
    <property type="molecule type" value="Genomic_DNA"/>
</dbReference>
<gene>
    <name evidence="1" type="ORF">I7X43_00320</name>
</gene>
<accession>A0A931ITK9</accession>
<protein>
    <submittedName>
        <fullName evidence="1">Uncharacterized protein</fullName>
    </submittedName>
</protein>
<dbReference type="Proteomes" id="UP000620139">
    <property type="component" value="Unassembled WGS sequence"/>
</dbReference>
<dbReference type="AlphaFoldDB" id="A0A931ITK9"/>
<name>A0A931ITK9_9BURK</name>
<evidence type="ECO:0000313" key="2">
    <source>
        <dbReference type="Proteomes" id="UP000620139"/>
    </source>
</evidence>
<comment type="caution">
    <text evidence="1">The sequence shown here is derived from an EMBL/GenBank/DDBJ whole genome shotgun (WGS) entry which is preliminary data.</text>
</comment>
<organism evidence="1 2">
    <name type="scientific">Inhella gelatinilytica</name>
    <dbReference type="NCBI Taxonomy" id="2795030"/>
    <lineage>
        <taxon>Bacteria</taxon>
        <taxon>Pseudomonadati</taxon>
        <taxon>Pseudomonadota</taxon>
        <taxon>Betaproteobacteria</taxon>
        <taxon>Burkholderiales</taxon>
        <taxon>Sphaerotilaceae</taxon>
        <taxon>Inhella</taxon>
    </lineage>
</organism>
<dbReference type="RefSeq" id="WP_198098898.1">
    <property type="nucleotide sequence ID" value="NZ_JAEDAL010000001.1"/>
</dbReference>
<proteinExistence type="predicted"/>